<feature type="signal peptide" evidence="3">
    <location>
        <begin position="1"/>
        <end position="24"/>
    </location>
</feature>
<dbReference type="InterPro" id="IPR014710">
    <property type="entry name" value="RmlC-like_jellyroll"/>
</dbReference>
<dbReference type="PANTHER" id="PTHR31189:SF13">
    <property type="entry name" value="CUPINCIN"/>
    <property type="match status" value="1"/>
</dbReference>
<dbReference type="Pfam" id="PF00190">
    <property type="entry name" value="Cupin_1"/>
    <property type="match status" value="1"/>
</dbReference>
<dbReference type="InterPro" id="IPR011051">
    <property type="entry name" value="RmlC_Cupin_sf"/>
</dbReference>
<gene>
    <name evidence="6" type="primary">LOC115754406</name>
</gene>
<dbReference type="CDD" id="cd02244">
    <property type="entry name" value="cupin_7S_vicilin-like_N"/>
    <property type="match status" value="1"/>
</dbReference>
<evidence type="ECO:0000313" key="5">
    <source>
        <dbReference type="Proteomes" id="UP000827889"/>
    </source>
</evidence>
<feature type="compositionally biased region" description="Basic and acidic residues" evidence="2">
    <location>
        <begin position="117"/>
        <end position="129"/>
    </location>
</feature>
<dbReference type="GeneID" id="115754406"/>
<feature type="region of interest" description="Disordered" evidence="2">
    <location>
        <begin position="62"/>
        <end position="83"/>
    </location>
</feature>
<keyword evidence="1 3" id="KW-0732">Signal</keyword>
<dbReference type="RefSeq" id="XP_048140827.1">
    <property type="nucleotide sequence ID" value="XM_048284870.1"/>
</dbReference>
<feature type="domain" description="Cupin type-1" evidence="4">
    <location>
        <begin position="176"/>
        <end position="327"/>
    </location>
</feature>
<evidence type="ECO:0000256" key="1">
    <source>
        <dbReference type="ARBA" id="ARBA00022729"/>
    </source>
</evidence>
<proteinExistence type="predicted"/>
<dbReference type="Proteomes" id="UP000827889">
    <property type="component" value="Chromosome 9"/>
</dbReference>
<name>A0ABM3HW53_9MYRT</name>
<feature type="domain" description="Cupin type-1" evidence="4">
    <location>
        <begin position="379"/>
        <end position="554"/>
    </location>
</feature>
<dbReference type="CDD" id="cd02245">
    <property type="entry name" value="cupin_7S_vicilin-like_C"/>
    <property type="match status" value="1"/>
</dbReference>
<dbReference type="PANTHER" id="PTHR31189">
    <property type="entry name" value="OS03G0336100 PROTEIN-RELATED"/>
    <property type="match status" value="1"/>
</dbReference>
<keyword evidence="5" id="KW-1185">Reference proteome</keyword>
<protein>
    <submittedName>
        <fullName evidence="6">Vicilin Cor a 11.0101-like isoform X1</fullName>
    </submittedName>
</protein>
<feature type="compositionally biased region" description="Basic residues" evidence="2">
    <location>
        <begin position="458"/>
        <end position="470"/>
    </location>
</feature>
<feature type="region of interest" description="Disordered" evidence="2">
    <location>
        <begin position="450"/>
        <end position="479"/>
    </location>
</feature>
<feature type="compositionally biased region" description="Acidic residues" evidence="2">
    <location>
        <begin position="146"/>
        <end position="158"/>
    </location>
</feature>
<evidence type="ECO:0000256" key="3">
    <source>
        <dbReference type="SAM" id="SignalP"/>
    </source>
</evidence>
<evidence type="ECO:0000313" key="6">
    <source>
        <dbReference type="RefSeq" id="XP_048140827.1"/>
    </source>
</evidence>
<dbReference type="SMART" id="SM00835">
    <property type="entry name" value="Cupin_1"/>
    <property type="match status" value="2"/>
</dbReference>
<dbReference type="Gene3D" id="2.60.120.10">
    <property type="entry name" value="Jelly Rolls"/>
    <property type="match status" value="2"/>
</dbReference>
<dbReference type="SUPFAM" id="SSF51182">
    <property type="entry name" value="RmlC-like cupins"/>
    <property type="match status" value="2"/>
</dbReference>
<sequence length="582" mass="66965">MALKASLAALSLLSLSLVLAVASAKQDPELKQCRHQCKVQQQFTEEQKRQCEQRCDDYYRQKQEREREEGREGGGQRSVEDDRKKLKECQQQCERREQKGRSREQCQQRCVEAYGRKEEDQPGKRRGKEEEEEKEKRGRKWVSERYEEEEEEEEEEQEREGREESDNPYVFETEHFKTQFETEHGRDLVLPEFGKRSKFLRGVENFRLGLLETDPQTFVVPSHRDADALLFIVKGRGTITLVRENKRHSINVEEGDIVKVEAGTPVYMINRDRNQKLVVAKLIKPVNLPGHFEKFYGAGGQNPESFYTAFSWEVLEAALKTDRNKLERLFGQQQQGAIVKASREQIEALSGREEGGRWPFGSEEGGRWPFGGGGGSRSFNLFDKRPFQANRHGQLYIADREDLRELEDMDVMISFANITKGSMIGPYYNSRATKISFVTEGEGYLEMACPHLSPSQRRGGRSSGRQHHRGGGGGQTQGFQKVRARLRRGSAFIAPVGHPVAAIASRNSNLQIVCFEVNAENNVKYPLAGRRNIINLMEREAKELAFNFPSRDVERIFRSQEEDFFFAGPEEWREGERGYADE</sequence>
<accession>A0ABM3HW53</accession>
<feature type="region of interest" description="Disordered" evidence="2">
    <location>
        <begin position="117"/>
        <end position="168"/>
    </location>
</feature>
<reference evidence="6" key="1">
    <citation type="submission" date="2025-08" db="UniProtKB">
        <authorList>
            <consortium name="RefSeq"/>
        </authorList>
    </citation>
    <scope>IDENTIFICATION</scope>
    <source>
        <tissue evidence="6">Leaf</tissue>
    </source>
</reference>
<evidence type="ECO:0000259" key="4">
    <source>
        <dbReference type="SMART" id="SM00835"/>
    </source>
</evidence>
<feature type="chain" id="PRO_5046135956" evidence="3">
    <location>
        <begin position="25"/>
        <end position="582"/>
    </location>
</feature>
<evidence type="ECO:0000256" key="2">
    <source>
        <dbReference type="SAM" id="MobiDB-lite"/>
    </source>
</evidence>
<dbReference type="InterPro" id="IPR006045">
    <property type="entry name" value="Cupin_1"/>
</dbReference>
<dbReference type="InterPro" id="IPR050253">
    <property type="entry name" value="Seed_Storage-Functional"/>
</dbReference>
<organism evidence="5 6">
    <name type="scientific">Rhodamnia argentea</name>
    <dbReference type="NCBI Taxonomy" id="178133"/>
    <lineage>
        <taxon>Eukaryota</taxon>
        <taxon>Viridiplantae</taxon>
        <taxon>Streptophyta</taxon>
        <taxon>Embryophyta</taxon>
        <taxon>Tracheophyta</taxon>
        <taxon>Spermatophyta</taxon>
        <taxon>Magnoliopsida</taxon>
        <taxon>eudicotyledons</taxon>
        <taxon>Gunneridae</taxon>
        <taxon>Pentapetalae</taxon>
        <taxon>rosids</taxon>
        <taxon>malvids</taxon>
        <taxon>Myrtales</taxon>
        <taxon>Myrtaceae</taxon>
        <taxon>Myrtoideae</taxon>
        <taxon>Myrteae</taxon>
        <taxon>Australasian group</taxon>
        <taxon>Rhodamnia</taxon>
    </lineage>
</organism>